<dbReference type="OrthoDB" id="1045822at2759"/>
<comment type="caution">
    <text evidence="2">The sequence shown here is derived from an EMBL/GenBank/DDBJ whole genome shotgun (WGS) entry which is preliminary data.</text>
</comment>
<dbReference type="NCBIfam" id="TIGR01571">
    <property type="entry name" value="A_thal_Cys_rich"/>
    <property type="match status" value="1"/>
</dbReference>
<dbReference type="Proteomes" id="UP000749559">
    <property type="component" value="Unassembled WGS sequence"/>
</dbReference>
<proteinExistence type="inferred from homology"/>
<organism evidence="2 3">
    <name type="scientific">Owenia fusiformis</name>
    <name type="common">Polychaete worm</name>
    <dbReference type="NCBI Taxonomy" id="6347"/>
    <lineage>
        <taxon>Eukaryota</taxon>
        <taxon>Metazoa</taxon>
        <taxon>Spiralia</taxon>
        <taxon>Lophotrochozoa</taxon>
        <taxon>Annelida</taxon>
        <taxon>Polychaeta</taxon>
        <taxon>Sedentaria</taxon>
        <taxon>Canalipalpata</taxon>
        <taxon>Sabellida</taxon>
        <taxon>Oweniida</taxon>
        <taxon>Oweniidae</taxon>
        <taxon>Owenia</taxon>
    </lineage>
</organism>
<dbReference type="InterPro" id="IPR006461">
    <property type="entry name" value="PLAC_motif_containing"/>
</dbReference>
<dbReference type="PANTHER" id="PTHR15907">
    <property type="entry name" value="DUF614 FAMILY PROTEIN-RELATED"/>
    <property type="match status" value="1"/>
</dbReference>
<protein>
    <recommendedName>
        <fullName evidence="4">Cornifelin</fullName>
    </recommendedName>
</protein>
<reference evidence="2" key="1">
    <citation type="submission" date="2022-03" db="EMBL/GenBank/DDBJ databases">
        <authorList>
            <person name="Martin C."/>
        </authorList>
    </citation>
    <scope>NUCLEOTIDE SEQUENCE</scope>
</reference>
<evidence type="ECO:0000313" key="2">
    <source>
        <dbReference type="EMBL" id="CAH1788182.1"/>
    </source>
</evidence>
<keyword evidence="3" id="KW-1185">Reference proteome</keyword>
<accession>A0A8S4P496</accession>
<dbReference type="AlphaFoldDB" id="A0A8S4P496"/>
<evidence type="ECO:0000313" key="3">
    <source>
        <dbReference type="Proteomes" id="UP000749559"/>
    </source>
</evidence>
<evidence type="ECO:0008006" key="4">
    <source>
        <dbReference type="Google" id="ProtNLM"/>
    </source>
</evidence>
<gene>
    <name evidence="2" type="ORF">OFUS_LOCUS13762</name>
</gene>
<dbReference type="EMBL" id="CAIIXF020000007">
    <property type="protein sequence ID" value="CAH1788182.1"/>
    <property type="molecule type" value="Genomic_DNA"/>
</dbReference>
<name>A0A8S4P496_OWEFU</name>
<dbReference type="Pfam" id="PF04749">
    <property type="entry name" value="PLAC8"/>
    <property type="match status" value="1"/>
</dbReference>
<evidence type="ECO:0000256" key="1">
    <source>
        <dbReference type="ARBA" id="ARBA00009024"/>
    </source>
</evidence>
<sequence>MSSNKGAILDDASEAGGYPPNTAHYKANQVGTVPLGVVVNQPQAVPPMGGVNQTVIIQQSGGKTWSTTLCSCTSDMESCCLVALCGPCYECWFHSKNNESCCTPICVPGATIALRTKIRTQHNIMGSIIDDCCVVCCCNPCALCQMKREYDIIQREQVVTTVTTSTMQDYQY</sequence>
<comment type="similarity">
    <text evidence="1">Belongs to the cornifelin family.</text>
</comment>